<evidence type="ECO:0000313" key="4">
    <source>
        <dbReference type="Proteomes" id="UP000265619"/>
    </source>
</evidence>
<feature type="signal peptide" evidence="2">
    <location>
        <begin position="1"/>
        <end position="23"/>
    </location>
</feature>
<organism evidence="3 4">
    <name type="scientific">Acidovorax cavernicola</name>
    <dbReference type="NCBI Taxonomy" id="1675792"/>
    <lineage>
        <taxon>Bacteria</taxon>
        <taxon>Pseudomonadati</taxon>
        <taxon>Pseudomonadota</taxon>
        <taxon>Betaproteobacteria</taxon>
        <taxon>Burkholderiales</taxon>
        <taxon>Comamonadaceae</taxon>
        <taxon>Acidovorax</taxon>
    </lineage>
</organism>
<comment type="caution">
    <text evidence="3">The sequence shown here is derived from an EMBL/GenBank/DDBJ whole genome shotgun (WGS) entry which is preliminary data.</text>
</comment>
<proteinExistence type="predicted"/>
<protein>
    <submittedName>
        <fullName evidence="3">DUF1161 domain-containing protein</fullName>
    </submittedName>
</protein>
<keyword evidence="4" id="KW-1185">Reference proteome</keyword>
<feature type="chain" id="PRO_5040786141" evidence="2">
    <location>
        <begin position="24"/>
        <end position="117"/>
    </location>
</feature>
<dbReference type="EMBL" id="QXMN01000025">
    <property type="protein sequence ID" value="RIX77370.1"/>
    <property type="molecule type" value="Genomic_DNA"/>
</dbReference>
<reference evidence="3 4" key="1">
    <citation type="submission" date="2018-09" db="EMBL/GenBank/DDBJ databases">
        <title>Acidovorax cavernicola nov. sp. isolated from Gruta de las Maravillas (Aracena, Spain).</title>
        <authorList>
            <person name="Jurado V."/>
            <person name="Gutierrez-Patricio S."/>
            <person name="Gonzalez-Pimentel J.L."/>
            <person name="Miller A.Z."/>
            <person name="Laiz L."/>
            <person name="Saiz-Jimenez C."/>
        </authorList>
    </citation>
    <scope>NUCLEOTIDE SEQUENCE [LARGE SCALE GENOMIC DNA]</scope>
    <source>
        <strain evidence="3 4">1011MAR4D40.2</strain>
    </source>
</reference>
<evidence type="ECO:0000256" key="2">
    <source>
        <dbReference type="SAM" id="SignalP"/>
    </source>
</evidence>
<accession>A0A9X8GUI8</accession>
<evidence type="ECO:0000313" key="3">
    <source>
        <dbReference type="EMBL" id="RIX77370.1"/>
    </source>
</evidence>
<sequence>MKFRLLATAATWTLLTAANSAHAQSNCETLRAQIEAKIAASGVTNFSVVTVDTATTASGQVVGSCDLGTKKIVYQREGGAASPAPAATSAPAPAPRGEPMLTECKDGSVSMGGSCKP</sequence>
<dbReference type="AlphaFoldDB" id="A0A9X8GUI8"/>
<gene>
    <name evidence="3" type="ORF">D3H34_19340</name>
</gene>
<feature type="compositionally biased region" description="Low complexity" evidence="1">
    <location>
        <begin position="80"/>
        <end position="91"/>
    </location>
</feature>
<evidence type="ECO:0000256" key="1">
    <source>
        <dbReference type="SAM" id="MobiDB-lite"/>
    </source>
</evidence>
<dbReference type="Proteomes" id="UP000265619">
    <property type="component" value="Unassembled WGS sequence"/>
</dbReference>
<dbReference type="RefSeq" id="WP_119555869.1">
    <property type="nucleotide sequence ID" value="NZ_QXMN01000025.1"/>
</dbReference>
<name>A0A9X8GUI8_9BURK</name>
<dbReference type="Pfam" id="PF06649">
    <property type="entry name" value="DUF1161"/>
    <property type="match status" value="1"/>
</dbReference>
<feature type="region of interest" description="Disordered" evidence="1">
    <location>
        <begin position="78"/>
        <end position="117"/>
    </location>
</feature>
<keyword evidence="2" id="KW-0732">Signal</keyword>
<dbReference type="InterPro" id="IPR010595">
    <property type="entry name" value="DUF1161"/>
</dbReference>